<dbReference type="PATRIC" id="fig|1234595.3.peg.1807"/>
<organism evidence="5 6">
    <name type="scientific">Pacificimonas flava</name>
    <dbReference type="NCBI Taxonomy" id="1234595"/>
    <lineage>
        <taxon>Bacteria</taxon>
        <taxon>Pseudomonadati</taxon>
        <taxon>Pseudomonadota</taxon>
        <taxon>Alphaproteobacteria</taxon>
        <taxon>Sphingomonadales</taxon>
        <taxon>Sphingosinicellaceae</taxon>
        <taxon>Pacificimonas</taxon>
    </lineage>
</organism>
<dbReference type="OrthoDB" id="9800350at2"/>
<name>M2T8B9_9SPHN</name>
<evidence type="ECO:0000256" key="2">
    <source>
        <dbReference type="ARBA" id="ARBA00023125"/>
    </source>
</evidence>
<feature type="domain" description="HTH hxlR-type" evidence="4">
    <location>
        <begin position="28"/>
        <end position="132"/>
    </location>
</feature>
<keyword evidence="6" id="KW-1185">Reference proteome</keyword>
<protein>
    <submittedName>
        <fullName evidence="5">Transcriptional regulator, HxlR family</fullName>
    </submittedName>
</protein>
<dbReference type="Pfam" id="PF01638">
    <property type="entry name" value="HxlR"/>
    <property type="match status" value="1"/>
</dbReference>
<evidence type="ECO:0000256" key="3">
    <source>
        <dbReference type="ARBA" id="ARBA00023163"/>
    </source>
</evidence>
<evidence type="ECO:0000256" key="1">
    <source>
        <dbReference type="ARBA" id="ARBA00023015"/>
    </source>
</evidence>
<evidence type="ECO:0000313" key="6">
    <source>
        <dbReference type="Proteomes" id="UP000011717"/>
    </source>
</evidence>
<dbReference type="Proteomes" id="UP000011717">
    <property type="component" value="Unassembled WGS sequence"/>
</dbReference>
<dbReference type="InterPro" id="IPR002577">
    <property type="entry name" value="HTH_HxlR"/>
</dbReference>
<dbReference type="InterPro" id="IPR036390">
    <property type="entry name" value="WH_DNA-bd_sf"/>
</dbReference>
<dbReference type="PANTHER" id="PTHR33204:SF39">
    <property type="entry name" value="TRANSCRIPTIONAL REGULATORY PROTEIN"/>
    <property type="match status" value="1"/>
</dbReference>
<dbReference type="RefSeq" id="WP_008602041.1">
    <property type="nucleotide sequence ID" value="NZ_AMRV01000005.1"/>
</dbReference>
<keyword evidence="1" id="KW-0805">Transcription regulation</keyword>
<dbReference type="Gene3D" id="1.10.10.10">
    <property type="entry name" value="Winged helix-like DNA-binding domain superfamily/Winged helix DNA-binding domain"/>
    <property type="match status" value="1"/>
</dbReference>
<dbReference type="GO" id="GO:0003677">
    <property type="term" value="F:DNA binding"/>
    <property type="evidence" value="ECO:0007669"/>
    <property type="project" value="UniProtKB-KW"/>
</dbReference>
<dbReference type="AlphaFoldDB" id="M2T8B9"/>
<dbReference type="EMBL" id="AMRV01000005">
    <property type="protein sequence ID" value="EMD82764.1"/>
    <property type="molecule type" value="Genomic_DNA"/>
</dbReference>
<dbReference type="PANTHER" id="PTHR33204">
    <property type="entry name" value="TRANSCRIPTIONAL REGULATOR, MARR FAMILY"/>
    <property type="match status" value="1"/>
</dbReference>
<dbReference type="SUPFAM" id="SSF46785">
    <property type="entry name" value="Winged helix' DNA-binding domain"/>
    <property type="match status" value="1"/>
</dbReference>
<evidence type="ECO:0000259" key="4">
    <source>
        <dbReference type="PROSITE" id="PS51118"/>
    </source>
</evidence>
<reference evidence="5 6" key="1">
    <citation type="journal article" date="2013" name="Genome Announc.">
        <title>Draft Genome Sequence of Strain JLT2015T, Belonging to the Family Sphingomonadaceae of the Alphaproteobacteria.</title>
        <authorList>
            <person name="Tang K."/>
            <person name="Liu K."/>
            <person name="Li S."/>
            <person name="Jiao N."/>
        </authorList>
    </citation>
    <scope>NUCLEOTIDE SEQUENCE [LARGE SCALE GENOMIC DNA]</scope>
    <source>
        <strain evidence="5 6">JLT2015</strain>
    </source>
</reference>
<proteinExistence type="predicted"/>
<gene>
    <name evidence="5" type="ORF">C725_1804</name>
</gene>
<dbReference type="PROSITE" id="PS51118">
    <property type="entry name" value="HTH_HXLR"/>
    <property type="match status" value="1"/>
</dbReference>
<dbReference type="InterPro" id="IPR036388">
    <property type="entry name" value="WH-like_DNA-bd_sf"/>
</dbReference>
<keyword evidence="2" id="KW-0238">DNA-binding</keyword>
<accession>M2T8B9</accession>
<sequence length="151" mass="17007">MTKLGDYTPADRVRAAAIRETEPPAEIDPRVDALVADMIGRVADKWSMVILEVLEEHGELRFTRLGEKVAGISQKMLTQTLRRMERDGLIVRTVHPVIPPRVEYRLTDLGRSLGRAFCGVWIWAEDHLGTIEAARRDFDARQDGQASRSVA</sequence>
<comment type="caution">
    <text evidence="5">The sequence shown here is derived from an EMBL/GenBank/DDBJ whole genome shotgun (WGS) entry which is preliminary data.</text>
</comment>
<evidence type="ECO:0000313" key="5">
    <source>
        <dbReference type="EMBL" id="EMD82764.1"/>
    </source>
</evidence>
<keyword evidence="3" id="KW-0804">Transcription</keyword>